<dbReference type="Proteomes" id="UP000441754">
    <property type="component" value="Unassembled WGS sequence"/>
</dbReference>
<organism evidence="2 3">
    <name type="scientific">Larkinella terrae</name>
    <dbReference type="NCBI Taxonomy" id="2025311"/>
    <lineage>
        <taxon>Bacteria</taxon>
        <taxon>Pseudomonadati</taxon>
        <taxon>Bacteroidota</taxon>
        <taxon>Cytophagia</taxon>
        <taxon>Cytophagales</taxon>
        <taxon>Spirosomataceae</taxon>
        <taxon>Larkinella</taxon>
    </lineage>
</organism>
<reference evidence="2 3" key="1">
    <citation type="journal article" date="2018" name="Antonie Van Leeuwenhoek">
        <title>Larkinella terrae sp. nov., isolated from soil on Jeju Island, South Korea.</title>
        <authorList>
            <person name="Ten L.N."/>
            <person name="Jeon J."/>
            <person name="Park S.J."/>
            <person name="Park S."/>
            <person name="Lee S.Y."/>
            <person name="Kim M.K."/>
            <person name="Jung H.Y."/>
        </authorList>
    </citation>
    <scope>NUCLEOTIDE SEQUENCE [LARGE SCALE GENOMIC DNA]</scope>
    <source>
        <strain evidence="2 3">KCTC 52001</strain>
    </source>
</reference>
<evidence type="ECO:0000313" key="2">
    <source>
        <dbReference type="EMBL" id="MRS65892.1"/>
    </source>
</evidence>
<name>A0A7K0EVW3_9BACT</name>
<dbReference type="RefSeq" id="WP_154179331.1">
    <property type="nucleotide sequence ID" value="NZ_WJXZ01000021.1"/>
</dbReference>
<keyword evidence="3" id="KW-1185">Reference proteome</keyword>
<dbReference type="AlphaFoldDB" id="A0A7K0EVW3"/>
<gene>
    <name evidence="2" type="ORF">GJJ30_31705</name>
</gene>
<dbReference type="OrthoDB" id="9806751at2"/>
<accession>A0A7K0EVW3</accession>
<proteinExistence type="predicted"/>
<comment type="caution">
    <text evidence="2">The sequence shown here is derived from an EMBL/GenBank/DDBJ whole genome shotgun (WGS) entry which is preliminary data.</text>
</comment>
<evidence type="ECO:0000313" key="3">
    <source>
        <dbReference type="Proteomes" id="UP000441754"/>
    </source>
</evidence>
<feature type="domain" description="DUF5615" evidence="1">
    <location>
        <begin position="1"/>
        <end position="109"/>
    </location>
</feature>
<dbReference type="EMBL" id="WJXZ01000021">
    <property type="protein sequence ID" value="MRS65892.1"/>
    <property type="molecule type" value="Genomic_DNA"/>
</dbReference>
<evidence type="ECO:0000259" key="1">
    <source>
        <dbReference type="Pfam" id="PF18480"/>
    </source>
</evidence>
<dbReference type="InterPro" id="IPR041049">
    <property type="entry name" value="DUF5615"/>
</dbReference>
<sequence>MKFIVDECTGPRVADWLLEKGFDVFSVFRQGRGMKDIEILQKAVDEQRIIITNDRDFGELIFKNGLPHQGVVFMRLGNETSGNKIEVVSRLFETNIDLINNSNFITVTEESIRVRIVRKE</sequence>
<dbReference type="Pfam" id="PF18480">
    <property type="entry name" value="DUF5615"/>
    <property type="match status" value="1"/>
</dbReference>
<protein>
    <recommendedName>
        <fullName evidence="1">DUF5615 domain-containing protein</fullName>
    </recommendedName>
</protein>